<dbReference type="EMBL" id="JBHRSK010000002">
    <property type="protein sequence ID" value="MFC2966724.1"/>
    <property type="molecule type" value="Genomic_DNA"/>
</dbReference>
<dbReference type="Proteomes" id="UP001595443">
    <property type="component" value="Unassembled WGS sequence"/>
</dbReference>
<dbReference type="Gene3D" id="1.10.490.110">
    <property type="entry name" value="Uncharacterized conserved protein DUF2267"/>
    <property type="match status" value="1"/>
</dbReference>
<evidence type="ECO:0000313" key="2">
    <source>
        <dbReference type="Proteomes" id="UP001595443"/>
    </source>
</evidence>
<gene>
    <name evidence="1" type="ORF">ACFOES_01325</name>
</gene>
<keyword evidence="2" id="KW-1185">Reference proteome</keyword>
<reference evidence="2" key="1">
    <citation type="journal article" date="2019" name="Int. J. Syst. Evol. Microbiol.">
        <title>The Global Catalogue of Microorganisms (GCM) 10K type strain sequencing project: providing services to taxonomists for standard genome sequencing and annotation.</title>
        <authorList>
            <consortium name="The Broad Institute Genomics Platform"/>
            <consortium name="The Broad Institute Genome Sequencing Center for Infectious Disease"/>
            <person name="Wu L."/>
            <person name="Ma J."/>
        </authorList>
    </citation>
    <scope>NUCLEOTIDE SEQUENCE [LARGE SCALE GENOMIC DNA]</scope>
    <source>
        <strain evidence="2">KCTC 62192</strain>
    </source>
</reference>
<comment type="caution">
    <text evidence="1">The sequence shown here is derived from an EMBL/GenBank/DDBJ whole genome shotgun (WGS) entry which is preliminary data.</text>
</comment>
<evidence type="ECO:0000313" key="1">
    <source>
        <dbReference type="EMBL" id="MFC2966724.1"/>
    </source>
</evidence>
<dbReference type="Pfam" id="PF10025">
    <property type="entry name" value="DUF2267"/>
    <property type="match status" value="1"/>
</dbReference>
<accession>A0ABV7ABP6</accession>
<organism evidence="1 2">
    <name type="scientific">Acidimangrovimonas pyrenivorans</name>
    <dbReference type="NCBI Taxonomy" id="2030798"/>
    <lineage>
        <taxon>Bacteria</taxon>
        <taxon>Pseudomonadati</taxon>
        <taxon>Pseudomonadota</taxon>
        <taxon>Alphaproteobacteria</taxon>
        <taxon>Rhodobacterales</taxon>
        <taxon>Paracoccaceae</taxon>
        <taxon>Acidimangrovimonas</taxon>
    </lineage>
</organism>
<sequence>MLRAIFVAGWLPVMPVPFADREQMMRAARDVRRNHNFCPETVIGDVAWALRRHVDAADFERVLERLPEAARAFRQVPGAAGGR</sequence>
<dbReference type="RefSeq" id="WP_377831207.1">
    <property type="nucleotide sequence ID" value="NZ_JBHRSK010000002.1"/>
</dbReference>
<protein>
    <submittedName>
        <fullName evidence="1">DUF2267 domain-containing protein</fullName>
    </submittedName>
</protein>
<dbReference type="InterPro" id="IPR038282">
    <property type="entry name" value="DUF2267_sf"/>
</dbReference>
<name>A0ABV7ABP6_9RHOB</name>
<dbReference type="InterPro" id="IPR018727">
    <property type="entry name" value="DUF2267"/>
</dbReference>
<proteinExistence type="predicted"/>